<name>A0A2P2P967_RHIMU</name>
<sequence>MQNMASFTYTCSNSISNCQYLLLNQPVPNHITKNMNSSLA</sequence>
<accession>A0A2P2P967</accession>
<protein>
    <submittedName>
        <fullName evidence="1">Uncharacterized protein</fullName>
    </submittedName>
</protein>
<evidence type="ECO:0000313" key="1">
    <source>
        <dbReference type="EMBL" id="MBX51308.1"/>
    </source>
</evidence>
<dbReference type="EMBL" id="GGEC01070824">
    <property type="protein sequence ID" value="MBX51308.1"/>
    <property type="molecule type" value="Transcribed_RNA"/>
</dbReference>
<reference evidence="1" key="1">
    <citation type="submission" date="2018-02" db="EMBL/GenBank/DDBJ databases">
        <title>Rhizophora mucronata_Transcriptome.</title>
        <authorList>
            <person name="Meera S.P."/>
            <person name="Sreeshan A."/>
            <person name="Augustine A."/>
        </authorList>
    </citation>
    <scope>NUCLEOTIDE SEQUENCE</scope>
    <source>
        <tissue evidence="1">Leaf</tissue>
    </source>
</reference>
<proteinExistence type="predicted"/>
<organism evidence="1">
    <name type="scientific">Rhizophora mucronata</name>
    <name type="common">Asiatic mangrove</name>
    <dbReference type="NCBI Taxonomy" id="61149"/>
    <lineage>
        <taxon>Eukaryota</taxon>
        <taxon>Viridiplantae</taxon>
        <taxon>Streptophyta</taxon>
        <taxon>Embryophyta</taxon>
        <taxon>Tracheophyta</taxon>
        <taxon>Spermatophyta</taxon>
        <taxon>Magnoliopsida</taxon>
        <taxon>eudicotyledons</taxon>
        <taxon>Gunneridae</taxon>
        <taxon>Pentapetalae</taxon>
        <taxon>rosids</taxon>
        <taxon>fabids</taxon>
        <taxon>Malpighiales</taxon>
        <taxon>Rhizophoraceae</taxon>
        <taxon>Rhizophora</taxon>
    </lineage>
</organism>
<dbReference type="AlphaFoldDB" id="A0A2P2P967"/>